<reference evidence="2 3" key="1">
    <citation type="journal article" date="2017" name="Plant Biotechnol. J.">
        <title>A comprehensive draft genome sequence for lupin (Lupinus angustifolius), an emerging health food: insights into plant-microbe interactions and legume evolution.</title>
        <authorList>
            <person name="Hane J.K."/>
            <person name="Ming Y."/>
            <person name="Kamphuis L.G."/>
            <person name="Nelson M.N."/>
            <person name="Garg G."/>
            <person name="Atkins C.A."/>
            <person name="Bayer P.E."/>
            <person name="Bravo A."/>
            <person name="Bringans S."/>
            <person name="Cannon S."/>
            <person name="Edwards D."/>
            <person name="Foley R."/>
            <person name="Gao L.L."/>
            <person name="Harrison M.J."/>
            <person name="Huang W."/>
            <person name="Hurgobin B."/>
            <person name="Li S."/>
            <person name="Liu C.W."/>
            <person name="McGrath A."/>
            <person name="Morahan G."/>
            <person name="Murray J."/>
            <person name="Weller J."/>
            <person name="Jian J."/>
            <person name="Singh K.B."/>
        </authorList>
    </citation>
    <scope>NUCLEOTIDE SEQUENCE</scope>
    <source>
        <strain evidence="3">cv. Tanjil</strain>
        <tissue evidence="2">Whole plant</tissue>
    </source>
</reference>
<dbReference type="PANTHER" id="PTHR34379">
    <property type="entry name" value="OS07G0553800 PROTEIN"/>
    <property type="match status" value="1"/>
</dbReference>
<dbReference type="OrthoDB" id="1886721at2759"/>
<evidence type="ECO:0000313" key="3">
    <source>
        <dbReference type="Proteomes" id="UP000188354"/>
    </source>
</evidence>
<organism evidence="2 3">
    <name type="scientific">Lupinus angustifolius</name>
    <name type="common">Narrow-leaved blue lupine</name>
    <dbReference type="NCBI Taxonomy" id="3871"/>
    <lineage>
        <taxon>Eukaryota</taxon>
        <taxon>Viridiplantae</taxon>
        <taxon>Streptophyta</taxon>
        <taxon>Embryophyta</taxon>
        <taxon>Tracheophyta</taxon>
        <taxon>Spermatophyta</taxon>
        <taxon>Magnoliopsida</taxon>
        <taxon>eudicotyledons</taxon>
        <taxon>Gunneridae</taxon>
        <taxon>Pentapetalae</taxon>
        <taxon>rosids</taxon>
        <taxon>fabids</taxon>
        <taxon>Fabales</taxon>
        <taxon>Fabaceae</taxon>
        <taxon>Papilionoideae</taxon>
        <taxon>50 kb inversion clade</taxon>
        <taxon>genistoids sensu lato</taxon>
        <taxon>core genistoids</taxon>
        <taxon>Genisteae</taxon>
        <taxon>Lupinus</taxon>
    </lineage>
</organism>
<dbReference type="Proteomes" id="UP000188354">
    <property type="component" value="Chromosome LG08"/>
</dbReference>
<accession>A0A4P1RB50</accession>
<dbReference type="PANTHER" id="PTHR34379:SF6">
    <property type="entry name" value="PROTEIN 3F"/>
    <property type="match status" value="1"/>
</dbReference>
<evidence type="ECO:0000313" key="2">
    <source>
        <dbReference type="EMBL" id="OIW06130.1"/>
    </source>
</evidence>
<dbReference type="InterPro" id="IPR040411">
    <property type="entry name" value="At5g23160-like"/>
</dbReference>
<dbReference type="EMBL" id="CM007368">
    <property type="protein sequence ID" value="OIW06130.1"/>
    <property type="molecule type" value="Genomic_DNA"/>
</dbReference>
<keyword evidence="3" id="KW-1185">Reference proteome</keyword>
<proteinExistence type="predicted"/>
<keyword evidence="1" id="KW-0472">Membrane</keyword>
<keyword evidence="1" id="KW-1133">Transmembrane helix</keyword>
<dbReference type="KEGG" id="lang:109354123"/>
<keyword evidence="1" id="KW-0812">Transmembrane</keyword>
<dbReference type="Gramene" id="OIW06130">
    <property type="protein sequence ID" value="OIW06130"/>
    <property type="gene ID" value="TanjilG_29886"/>
</dbReference>
<feature type="transmembrane region" description="Helical" evidence="1">
    <location>
        <begin position="208"/>
        <end position="237"/>
    </location>
</feature>
<gene>
    <name evidence="2" type="ORF">TanjilG_29886</name>
</gene>
<dbReference type="AlphaFoldDB" id="A0A4P1RB50"/>
<evidence type="ECO:0000256" key="1">
    <source>
        <dbReference type="SAM" id="Phobius"/>
    </source>
</evidence>
<sequence length="277" mass="31541">MESNKTRSKNRSKGCFFHCFRPNDDMNYDPFRTKPLEKGKTMDPLLTYIAAREKERVALPTILSSALKSCGERNENRFRKKANYGFLRQTLKATLNETSWGKKIINLRRKRNRVNSFKSVTNNLEGEVDKISNTENKTTHQTNLNTSTSSMCSSPVFIQSSTTTSTSPGTRAWKSSSELYQPRPVLVNGIVVKKHKQDEGYYSCNMSMFLPLIILVTLILWGRICAIVCTSIGFFLVSPRGRKVEALCGDTEFDSVHHKKKIIMEGLLQRKRCHSKG</sequence>
<protein>
    <submittedName>
        <fullName evidence="2">Uncharacterized protein</fullName>
    </submittedName>
</protein>
<name>A0A4P1RB50_LUPAN</name>